<reference evidence="2" key="1">
    <citation type="journal article" date="2016" name="Nat. Genet.">
        <title>A high-quality carrot genome assembly provides new insights into carotenoid accumulation and asterid genome evolution.</title>
        <authorList>
            <person name="Iorizzo M."/>
            <person name="Ellison S."/>
            <person name="Senalik D."/>
            <person name="Zeng P."/>
            <person name="Satapoomin P."/>
            <person name="Huang J."/>
            <person name="Bowman M."/>
            <person name="Iovene M."/>
            <person name="Sanseverino W."/>
            <person name="Cavagnaro P."/>
            <person name="Yildiz M."/>
            <person name="Macko-Podgorni A."/>
            <person name="Moranska E."/>
            <person name="Grzebelus E."/>
            <person name="Grzebelus D."/>
            <person name="Ashrafi H."/>
            <person name="Zheng Z."/>
            <person name="Cheng S."/>
            <person name="Spooner D."/>
            <person name="Van Deynze A."/>
            <person name="Simon P."/>
        </authorList>
    </citation>
    <scope>NUCLEOTIDE SEQUENCE [LARGE SCALE GENOMIC DNA]</scope>
    <source>
        <tissue evidence="2">Leaf</tissue>
    </source>
</reference>
<feature type="compositionally biased region" description="Basic and acidic residues" evidence="1">
    <location>
        <begin position="236"/>
        <end position="246"/>
    </location>
</feature>
<feature type="region of interest" description="Disordered" evidence="1">
    <location>
        <begin position="1"/>
        <end position="23"/>
    </location>
</feature>
<dbReference type="EMBL" id="LNRQ01000003">
    <property type="protein sequence ID" value="KZN02723.1"/>
    <property type="molecule type" value="Genomic_DNA"/>
</dbReference>
<evidence type="ECO:0000256" key="1">
    <source>
        <dbReference type="SAM" id="MobiDB-lite"/>
    </source>
</evidence>
<evidence type="ECO:0000313" key="2">
    <source>
        <dbReference type="EMBL" id="KZN02723.1"/>
    </source>
</evidence>
<feature type="compositionally biased region" description="Basic and acidic residues" evidence="1">
    <location>
        <begin position="175"/>
        <end position="186"/>
    </location>
</feature>
<dbReference type="Gramene" id="KZN02723">
    <property type="protein sequence ID" value="KZN02723"/>
    <property type="gene ID" value="DCAR_011478"/>
</dbReference>
<dbReference type="AlphaFoldDB" id="A0A162AL49"/>
<keyword evidence="4" id="KW-1185">Reference proteome</keyword>
<name>A0A162AL49_DAUCS</name>
<dbReference type="EMBL" id="CP093345">
    <property type="protein sequence ID" value="WOG93692.1"/>
    <property type="molecule type" value="Genomic_DNA"/>
</dbReference>
<evidence type="ECO:0000313" key="3">
    <source>
        <dbReference type="EMBL" id="WOG93692.1"/>
    </source>
</evidence>
<sequence length="256" mass="27479">MGACATKPKADATDAPAPLPEKDEVVSKELTVAATVVETKEVVYAADNSRSLSNLLNESEDVKVSSENDKIQPELVKEEACEAEKDTKISEISLETTSTPTVDAPAELEAEKAIEVEAAPEKTEILVEKAIPVVNVPSKVETEESTPIVCAVSENGADKEIEAASATELQETEAVEEKKIEEHDKAVKTPISESIEVESAGEKTELVEEKAFVPLETSASEILITKAAEETKIEEEKAITEEKNTESEACAENVKP</sequence>
<gene>
    <name evidence="2" type="ORF">DCAR_011478</name>
    <name evidence="3" type="ORF">DCAR_0312978</name>
</gene>
<accession>A0A162AL49</accession>
<protein>
    <submittedName>
        <fullName evidence="2">Uncharacterized protein</fullName>
    </submittedName>
</protein>
<dbReference type="KEGG" id="dcr:108210981"/>
<proteinExistence type="predicted"/>
<reference evidence="3" key="2">
    <citation type="submission" date="2022-03" db="EMBL/GenBank/DDBJ databases">
        <title>Draft title - Genomic analysis of global carrot germplasm unveils the trajectory of domestication and the origin of high carotenoid orange carrot.</title>
        <authorList>
            <person name="Iorizzo M."/>
            <person name="Ellison S."/>
            <person name="Senalik D."/>
            <person name="Macko-Podgorni A."/>
            <person name="Grzebelus D."/>
            <person name="Bostan H."/>
            <person name="Rolling W."/>
            <person name="Curaba J."/>
            <person name="Simon P."/>
        </authorList>
    </citation>
    <scope>NUCLEOTIDE SEQUENCE</scope>
    <source>
        <tissue evidence="3">Leaf</tissue>
    </source>
</reference>
<dbReference type="Proteomes" id="UP000077755">
    <property type="component" value="Chromosome 3"/>
</dbReference>
<feature type="region of interest" description="Disordered" evidence="1">
    <location>
        <begin position="236"/>
        <end position="256"/>
    </location>
</feature>
<evidence type="ECO:0000313" key="4">
    <source>
        <dbReference type="Proteomes" id="UP000077755"/>
    </source>
</evidence>
<organism evidence="2">
    <name type="scientific">Daucus carota subsp. sativus</name>
    <name type="common">Carrot</name>
    <dbReference type="NCBI Taxonomy" id="79200"/>
    <lineage>
        <taxon>Eukaryota</taxon>
        <taxon>Viridiplantae</taxon>
        <taxon>Streptophyta</taxon>
        <taxon>Embryophyta</taxon>
        <taxon>Tracheophyta</taxon>
        <taxon>Spermatophyta</taxon>
        <taxon>Magnoliopsida</taxon>
        <taxon>eudicotyledons</taxon>
        <taxon>Gunneridae</taxon>
        <taxon>Pentapetalae</taxon>
        <taxon>asterids</taxon>
        <taxon>campanulids</taxon>
        <taxon>Apiales</taxon>
        <taxon>Apiaceae</taxon>
        <taxon>Apioideae</taxon>
        <taxon>Scandiceae</taxon>
        <taxon>Daucinae</taxon>
        <taxon>Daucus</taxon>
        <taxon>Daucus sect. Daucus</taxon>
    </lineage>
</organism>
<feature type="region of interest" description="Disordered" evidence="1">
    <location>
        <begin position="165"/>
        <end position="186"/>
    </location>
</feature>